<feature type="domain" description="RRM" evidence="10">
    <location>
        <begin position="42"/>
        <end position="121"/>
    </location>
</feature>
<comment type="similarity">
    <text evidence="1">Belongs to the RBM48 family.</text>
</comment>
<reference evidence="11" key="1">
    <citation type="submission" date="2019-08" db="EMBL/GenBank/DDBJ databases">
        <title>The improved chromosome-level genome for the pearl oyster Pinctada fucata martensii using PacBio sequencing and Hi-C.</title>
        <authorList>
            <person name="Zheng Z."/>
        </authorList>
    </citation>
    <scope>NUCLEOTIDE SEQUENCE</scope>
    <source>
        <strain evidence="11">ZZ-2019</strain>
        <tissue evidence="11">Adductor muscle</tissue>
    </source>
</reference>
<evidence type="ECO:0000256" key="6">
    <source>
        <dbReference type="ARBA" id="ARBA00023187"/>
    </source>
</evidence>
<dbReference type="PANTHER" id="PTHR20957:SF0">
    <property type="entry name" value="RNA-BINDING PROTEIN 48"/>
    <property type="match status" value="1"/>
</dbReference>
<keyword evidence="12" id="KW-1185">Reference proteome</keyword>
<evidence type="ECO:0000256" key="5">
    <source>
        <dbReference type="ARBA" id="ARBA00022884"/>
    </source>
</evidence>
<dbReference type="InterPro" id="IPR000504">
    <property type="entry name" value="RRM_dom"/>
</dbReference>
<feature type="compositionally biased region" description="Basic residues" evidence="9">
    <location>
        <begin position="524"/>
        <end position="544"/>
    </location>
</feature>
<keyword evidence="5 8" id="KW-0694">RNA-binding</keyword>
<feature type="compositionally biased region" description="Basic and acidic residues" evidence="9">
    <location>
        <begin position="160"/>
        <end position="182"/>
    </location>
</feature>
<comment type="function">
    <text evidence="7">As a component of the minor spliceosome, involved in the splicing of U12-type introns in pre-mRNAs.</text>
</comment>
<dbReference type="PANTHER" id="PTHR20957">
    <property type="entry name" value="RNA-BINDING PROTEIN 48"/>
    <property type="match status" value="1"/>
</dbReference>
<gene>
    <name evidence="11" type="ORF">FSP39_002070</name>
</gene>
<feature type="compositionally biased region" description="Basic and acidic residues" evidence="9">
    <location>
        <begin position="341"/>
        <end position="355"/>
    </location>
</feature>
<dbReference type="InterPro" id="IPR039599">
    <property type="entry name" value="RBM48"/>
</dbReference>
<evidence type="ECO:0000313" key="12">
    <source>
        <dbReference type="Proteomes" id="UP001186944"/>
    </source>
</evidence>
<evidence type="ECO:0000256" key="4">
    <source>
        <dbReference type="ARBA" id="ARBA00022728"/>
    </source>
</evidence>
<dbReference type="GO" id="GO:0005654">
    <property type="term" value="C:nucleoplasm"/>
    <property type="evidence" value="ECO:0007669"/>
    <property type="project" value="TreeGrafter"/>
</dbReference>
<keyword evidence="3" id="KW-0507">mRNA processing</keyword>
<evidence type="ECO:0000256" key="7">
    <source>
        <dbReference type="ARBA" id="ARBA00035004"/>
    </source>
</evidence>
<evidence type="ECO:0000256" key="9">
    <source>
        <dbReference type="SAM" id="MobiDB-lite"/>
    </source>
</evidence>
<feature type="region of interest" description="Disordered" evidence="9">
    <location>
        <begin position="433"/>
        <end position="459"/>
    </location>
</feature>
<dbReference type="InterPro" id="IPR034264">
    <property type="entry name" value="RBM48_RRM"/>
</dbReference>
<accession>A0AA88YLH0</accession>
<dbReference type="GO" id="GO:0008380">
    <property type="term" value="P:RNA splicing"/>
    <property type="evidence" value="ECO:0007669"/>
    <property type="project" value="UniProtKB-KW"/>
</dbReference>
<dbReference type="SUPFAM" id="SSF54928">
    <property type="entry name" value="RNA-binding domain, RBD"/>
    <property type="match status" value="1"/>
</dbReference>
<dbReference type="AlphaFoldDB" id="A0AA88YLH0"/>
<feature type="region of interest" description="Disordered" evidence="9">
    <location>
        <begin position="524"/>
        <end position="547"/>
    </location>
</feature>
<dbReference type="CDD" id="cd12442">
    <property type="entry name" value="RRM_RBM48"/>
    <property type="match status" value="1"/>
</dbReference>
<evidence type="ECO:0000256" key="1">
    <source>
        <dbReference type="ARBA" id="ARBA00006938"/>
    </source>
</evidence>
<feature type="compositionally biased region" description="Basic and acidic residues" evidence="9">
    <location>
        <begin position="447"/>
        <end position="459"/>
    </location>
</feature>
<keyword evidence="4" id="KW-0747">Spliceosome</keyword>
<evidence type="ECO:0000256" key="2">
    <source>
        <dbReference type="ARBA" id="ARBA00015189"/>
    </source>
</evidence>
<feature type="region of interest" description="Disordered" evidence="9">
    <location>
        <begin position="325"/>
        <end position="375"/>
    </location>
</feature>
<protein>
    <recommendedName>
        <fullName evidence="2">RNA-binding protein 48</fullName>
    </recommendedName>
</protein>
<dbReference type="GO" id="GO:0003723">
    <property type="term" value="F:RNA binding"/>
    <property type="evidence" value="ECO:0007669"/>
    <property type="project" value="UniProtKB-UniRule"/>
</dbReference>
<dbReference type="InterPro" id="IPR035979">
    <property type="entry name" value="RBD_domain_sf"/>
</dbReference>
<dbReference type="GO" id="GO:0005681">
    <property type="term" value="C:spliceosomal complex"/>
    <property type="evidence" value="ECO:0007669"/>
    <property type="project" value="UniProtKB-KW"/>
</dbReference>
<feature type="compositionally biased region" description="Polar residues" evidence="9">
    <location>
        <begin position="325"/>
        <end position="339"/>
    </location>
</feature>
<dbReference type="PROSITE" id="PS50102">
    <property type="entry name" value="RRM"/>
    <property type="match status" value="1"/>
</dbReference>
<dbReference type="GO" id="GO:0006397">
    <property type="term" value="P:mRNA processing"/>
    <property type="evidence" value="ECO:0007669"/>
    <property type="project" value="UniProtKB-KW"/>
</dbReference>
<sequence>MAAPVKIPQHHIRQEVCAYRPTYREGRVPKAVKVYTINQESRYLLVQGVPALGAGQDLVKLFAVHGTVEEYRVLDEYPSADQFTDVYLIKFAKIQSARFAKKKLDDWSFLGGVLHLSYAPEFETVEETWQKLQDRRRLVASRVRLHEREDQSARSNVRIDQSETRSEEDMTKSDSDFSHEGHTPSLSSVRVDNCGKGHVSHRQEDSSYPGAHSKAVSQEMSVTSTHNLNHVWNANQNRQHDAEMVPKIFVPAPPSTWIPPPPKPHTIGRGRGQGQRNRDYPFARVPSSHATLPKEYVEVSREQMSQSQNIFNNTQFRTDLVVTQSANTKSVTGSPNAQRGNAREETSKTKQEKDVSNGVKQAEGTPAGSDSKNNVKEKIVNGLVVREYSTDRPTPKFVPRQTLNLLKKKSTVSEAASDVKKSKIDQELKRNAFTLGKPQGPGCTEQTKSKVSDQEKSMEKTRMEIRKRVAEYGRVVFKEILIPVVFKTKEAISNNIRLQHHSKNPKHQMQKHQVDKYRKRRIRAKERPRTTQKHQIQRTTHKPTRPIGNRCRLRTAITQGNSRRRDYPGLHMHNPPTFSITQRSRRTYNCGVKQPPHCQMTTQNKTTKRRGPSNTDEYVNGYQ</sequence>
<feature type="compositionally biased region" description="Polar residues" evidence="9">
    <location>
        <begin position="612"/>
        <end position="623"/>
    </location>
</feature>
<dbReference type="FunFam" id="3.30.70.330:FF:000424">
    <property type="entry name" value="RNA-binding protein 48 isoform X4"/>
    <property type="match status" value="1"/>
</dbReference>
<feature type="region of interest" description="Disordered" evidence="9">
    <location>
        <begin position="592"/>
        <end position="623"/>
    </location>
</feature>
<proteinExistence type="inferred from homology"/>
<evidence type="ECO:0000256" key="3">
    <source>
        <dbReference type="ARBA" id="ARBA00022664"/>
    </source>
</evidence>
<evidence type="ECO:0000256" key="8">
    <source>
        <dbReference type="PROSITE-ProRule" id="PRU00176"/>
    </source>
</evidence>
<feature type="region of interest" description="Disordered" evidence="9">
    <location>
        <begin position="147"/>
        <end position="218"/>
    </location>
</feature>
<organism evidence="11 12">
    <name type="scientific">Pinctada imbricata</name>
    <name type="common">Atlantic pearl-oyster</name>
    <name type="synonym">Pinctada martensii</name>
    <dbReference type="NCBI Taxonomy" id="66713"/>
    <lineage>
        <taxon>Eukaryota</taxon>
        <taxon>Metazoa</taxon>
        <taxon>Spiralia</taxon>
        <taxon>Lophotrochozoa</taxon>
        <taxon>Mollusca</taxon>
        <taxon>Bivalvia</taxon>
        <taxon>Autobranchia</taxon>
        <taxon>Pteriomorphia</taxon>
        <taxon>Pterioida</taxon>
        <taxon>Pterioidea</taxon>
        <taxon>Pteriidae</taxon>
        <taxon>Pinctada</taxon>
    </lineage>
</organism>
<evidence type="ECO:0000259" key="10">
    <source>
        <dbReference type="PROSITE" id="PS50102"/>
    </source>
</evidence>
<keyword evidence="6" id="KW-0508">mRNA splicing</keyword>
<dbReference type="Proteomes" id="UP001186944">
    <property type="component" value="Unassembled WGS sequence"/>
</dbReference>
<comment type="caution">
    <text evidence="11">The sequence shown here is derived from an EMBL/GenBank/DDBJ whole genome shotgun (WGS) entry which is preliminary data.</text>
</comment>
<evidence type="ECO:0000313" key="11">
    <source>
        <dbReference type="EMBL" id="KAK3108151.1"/>
    </source>
</evidence>
<dbReference type="EMBL" id="VSWD01000001">
    <property type="protein sequence ID" value="KAK3108151.1"/>
    <property type="molecule type" value="Genomic_DNA"/>
</dbReference>
<name>A0AA88YLH0_PINIB</name>